<keyword evidence="2" id="KW-0328">Glycosyltransferase</keyword>
<accession>A0A382J315</accession>
<name>A0A382J315_9ZZZZ</name>
<sequence>MKVIENWWLSIDKLNFILIISLGITGVILSFSVNENFYYINRHSIFFIISILLLVFFSNLGDKNIRRVSLVSFFILIFMLLLVFLLDFEIKGAKRWLKIFSFTIQPSEIIKPFFIILTAWCISQTINSKKYYNILLFVFFAILLSFIILQPDLGMTILIATTFFCQLFVAGLPLLLVFVALGFLITMTISSYYLFDHVKKRISSFLDSGADTYQIDLSIKAFQSGGILGKGPGQGILKERFPDA</sequence>
<evidence type="ECO:0000256" key="8">
    <source>
        <dbReference type="ARBA" id="ARBA00023136"/>
    </source>
</evidence>
<evidence type="ECO:0000256" key="7">
    <source>
        <dbReference type="ARBA" id="ARBA00022989"/>
    </source>
</evidence>
<evidence type="ECO:0000256" key="6">
    <source>
        <dbReference type="ARBA" id="ARBA00022984"/>
    </source>
</evidence>
<keyword evidence="3" id="KW-0808">Transferase</keyword>
<evidence type="ECO:0000256" key="9">
    <source>
        <dbReference type="ARBA" id="ARBA00032370"/>
    </source>
</evidence>
<organism evidence="13">
    <name type="scientific">marine metagenome</name>
    <dbReference type="NCBI Taxonomy" id="408172"/>
    <lineage>
        <taxon>unclassified sequences</taxon>
        <taxon>metagenomes</taxon>
        <taxon>ecological metagenomes</taxon>
    </lineage>
</organism>
<feature type="transmembrane region" description="Helical" evidence="12">
    <location>
        <begin position="67"/>
        <end position="88"/>
    </location>
</feature>
<evidence type="ECO:0000256" key="2">
    <source>
        <dbReference type="ARBA" id="ARBA00022676"/>
    </source>
</evidence>
<dbReference type="GO" id="GO:0009252">
    <property type="term" value="P:peptidoglycan biosynthetic process"/>
    <property type="evidence" value="ECO:0007669"/>
    <property type="project" value="UniProtKB-KW"/>
</dbReference>
<keyword evidence="4 12" id="KW-0812">Transmembrane</keyword>
<reference evidence="13" key="1">
    <citation type="submission" date="2018-05" db="EMBL/GenBank/DDBJ databases">
        <authorList>
            <person name="Lanie J.A."/>
            <person name="Ng W.-L."/>
            <person name="Kazmierczak K.M."/>
            <person name="Andrzejewski T.M."/>
            <person name="Davidsen T.M."/>
            <person name="Wayne K.J."/>
            <person name="Tettelin H."/>
            <person name="Glass J.I."/>
            <person name="Rusch D."/>
            <person name="Podicherti R."/>
            <person name="Tsui H.-C.T."/>
            <person name="Winkler M.E."/>
        </authorList>
    </citation>
    <scope>NUCLEOTIDE SEQUENCE</scope>
</reference>
<evidence type="ECO:0000256" key="11">
    <source>
        <dbReference type="ARBA" id="ARBA00049902"/>
    </source>
</evidence>
<dbReference type="GO" id="GO:0005886">
    <property type="term" value="C:plasma membrane"/>
    <property type="evidence" value="ECO:0007669"/>
    <property type="project" value="TreeGrafter"/>
</dbReference>
<protein>
    <recommendedName>
        <fullName evidence="10">peptidoglycan glycosyltransferase</fullName>
        <ecNumber evidence="10">2.4.99.28</ecNumber>
    </recommendedName>
    <alternativeName>
        <fullName evidence="9">Peptidoglycan polymerase</fullName>
    </alternativeName>
</protein>
<dbReference type="GO" id="GO:0051301">
    <property type="term" value="P:cell division"/>
    <property type="evidence" value="ECO:0007669"/>
    <property type="project" value="InterPro"/>
</dbReference>
<dbReference type="PANTHER" id="PTHR30474">
    <property type="entry name" value="CELL CYCLE PROTEIN"/>
    <property type="match status" value="1"/>
</dbReference>
<keyword evidence="8 12" id="KW-0472">Membrane</keyword>
<proteinExistence type="predicted"/>
<keyword evidence="5" id="KW-0133">Cell shape</keyword>
<comment type="catalytic activity">
    <reaction evidence="11">
        <text>[GlcNAc-(1-&gt;4)-Mur2Ac(oyl-L-Ala-gamma-D-Glu-L-Lys-D-Ala-D-Ala)](n)-di-trans,octa-cis-undecaprenyl diphosphate + beta-D-GlcNAc-(1-&gt;4)-Mur2Ac(oyl-L-Ala-gamma-D-Glu-L-Lys-D-Ala-D-Ala)-di-trans,octa-cis-undecaprenyl diphosphate = [GlcNAc-(1-&gt;4)-Mur2Ac(oyl-L-Ala-gamma-D-Glu-L-Lys-D-Ala-D-Ala)](n+1)-di-trans,octa-cis-undecaprenyl diphosphate + di-trans,octa-cis-undecaprenyl diphosphate + H(+)</text>
        <dbReference type="Rhea" id="RHEA:23708"/>
        <dbReference type="Rhea" id="RHEA-COMP:9602"/>
        <dbReference type="Rhea" id="RHEA-COMP:9603"/>
        <dbReference type="ChEBI" id="CHEBI:15378"/>
        <dbReference type="ChEBI" id="CHEBI:58405"/>
        <dbReference type="ChEBI" id="CHEBI:60033"/>
        <dbReference type="ChEBI" id="CHEBI:78435"/>
        <dbReference type="EC" id="2.4.99.28"/>
    </reaction>
</comment>
<dbReference type="EMBL" id="UINC01071488">
    <property type="protein sequence ID" value="SVC06420.1"/>
    <property type="molecule type" value="Genomic_DNA"/>
</dbReference>
<feature type="transmembrane region" description="Helical" evidence="12">
    <location>
        <begin position="14"/>
        <end position="33"/>
    </location>
</feature>
<comment type="subcellular location">
    <subcellularLocation>
        <location evidence="1">Membrane</location>
        <topology evidence="1">Multi-pass membrane protein</topology>
    </subcellularLocation>
</comment>
<evidence type="ECO:0000256" key="3">
    <source>
        <dbReference type="ARBA" id="ARBA00022679"/>
    </source>
</evidence>
<feature type="transmembrane region" description="Helical" evidence="12">
    <location>
        <begin position="109"/>
        <end position="126"/>
    </location>
</feature>
<evidence type="ECO:0000256" key="10">
    <source>
        <dbReference type="ARBA" id="ARBA00044770"/>
    </source>
</evidence>
<keyword evidence="6" id="KW-0573">Peptidoglycan synthesis</keyword>
<feature type="non-terminal residue" evidence="13">
    <location>
        <position position="244"/>
    </location>
</feature>
<evidence type="ECO:0000256" key="5">
    <source>
        <dbReference type="ARBA" id="ARBA00022960"/>
    </source>
</evidence>
<feature type="transmembrane region" description="Helical" evidence="12">
    <location>
        <begin position="45"/>
        <end position="61"/>
    </location>
</feature>
<dbReference type="PANTHER" id="PTHR30474:SF2">
    <property type="entry name" value="PEPTIDOGLYCAN GLYCOSYLTRANSFERASE FTSW-RELATED"/>
    <property type="match status" value="1"/>
</dbReference>
<dbReference type="EC" id="2.4.99.28" evidence="10"/>
<evidence type="ECO:0000256" key="12">
    <source>
        <dbReference type="SAM" id="Phobius"/>
    </source>
</evidence>
<gene>
    <name evidence="13" type="ORF">METZ01_LOCUS259274</name>
</gene>
<dbReference type="GO" id="GO:0032153">
    <property type="term" value="C:cell division site"/>
    <property type="evidence" value="ECO:0007669"/>
    <property type="project" value="TreeGrafter"/>
</dbReference>
<keyword evidence="7 12" id="KW-1133">Transmembrane helix</keyword>
<dbReference type="Pfam" id="PF01098">
    <property type="entry name" value="FTSW_RODA_SPOVE"/>
    <property type="match status" value="1"/>
</dbReference>
<dbReference type="InterPro" id="IPR001182">
    <property type="entry name" value="FtsW/RodA"/>
</dbReference>
<dbReference type="AlphaFoldDB" id="A0A382J315"/>
<dbReference type="GO" id="GO:0008955">
    <property type="term" value="F:peptidoglycan glycosyltransferase activity"/>
    <property type="evidence" value="ECO:0007669"/>
    <property type="project" value="UniProtKB-EC"/>
</dbReference>
<dbReference type="GO" id="GO:0015648">
    <property type="term" value="F:lipid-linked peptidoglycan transporter activity"/>
    <property type="evidence" value="ECO:0007669"/>
    <property type="project" value="TreeGrafter"/>
</dbReference>
<evidence type="ECO:0000313" key="13">
    <source>
        <dbReference type="EMBL" id="SVC06420.1"/>
    </source>
</evidence>
<feature type="transmembrane region" description="Helical" evidence="12">
    <location>
        <begin position="132"/>
        <end position="148"/>
    </location>
</feature>
<evidence type="ECO:0000256" key="1">
    <source>
        <dbReference type="ARBA" id="ARBA00004141"/>
    </source>
</evidence>
<evidence type="ECO:0000256" key="4">
    <source>
        <dbReference type="ARBA" id="ARBA00022692"/>
    </source>
</evidence>
<dbReference type="GO" id="GO:0008360">
    <property type="term" value="P:regulation of cell shape"/>
    <property type="evidence" value="ECO:0007669"/>
    <property type="project" value="UniProtKB-KW"/>
</dbReference>
<feature type="transmembrane region" description="Helical" evidence="12">
    <location>
        <begin position="175"/>
        <end position="195"/>
    </location>
</feature>